<evidence type="ECO:0000313" key="2">
    <source>
        <dbReference type="EMBL" id="MFD0857083.1"/>
    </source>
</evidence>
<feature type="compositionally biased region" description="Basic and acidic residues" evidence="1">
    <location>
        <begin position="27"/>
        <end position="37"/>
    </location>
</feature>
<accession>A0ABW3CRA4</accession>
<gene>
    <name evidence="2" type="ORF">ACFQ07_33055</name>
</gene>
<sequence length="71" mass="7480">MAGGTSQEPEPTMAFNVLPGGEPPEVAEAKKPTETGRAKAAAEVTEEEASSQPGVEVDPRPLAQRFTESRE</sequence>
<name>A0ABW3CRA4_9ACTN</name>
<reference evidence="3" key="1">
    <citation type="journal article" date="2019" name="Int. J. Syst. Evol. Microbiol.">
        <title>The Global Catalogue of Microorganisms (GCM) 10K type strain sequencing project: providing services to taxonomists for standard genome sequencing and annotation.</title>
        <authorList>
            <consortium name="The Broad Institute Genomics Platform"/>
            <consortium name="The Broad Institute Genome Sequencing Center for Infectious Disease"/>
            <person name="Wu L."/>
            <person name="Ma J."/>
        </authorList>
    </citation>
    <scope>NUCLEOTIDE SEQUENCE [LARGE SCALE GENOMIC DNA]</scope>
    <source>
        <strain evidence="3">JCM 31696</strain>
    </source>
</reference>
<proteinExistence type="predicted"/>
<keyword evidence="3" id="KW-1185">Reference proteome</keyword>
<dbReference type="EMBL" id="JBHTIR010004352">
    <property type="protein sequence ID" value="MFD0857083.1"/>
    <property type="molecule type" value="Genomic_DNA"/>
</dbReference>
<protein>
    <submittedName>
        <fullName evidence="2">Uncharacterized protein</fullName>
    </submittedName>
</protein>
<evidence type="ECO:0000256" key="1">
    <source>
        <dbReference type="SAM" id="MobiDB-lite"/>
    </source>
</evidence>
<comment type="caution">
    <text evidence="2">The sequence shown here is derived from an EMBL/GenBank/DDBJ whole genome shotgun (WGS) entry which is preliminary data.</text>
</comment>
<organism evidence="2 3">
    <name type="scientific">Actinomadura adrarensis</name>
    <dbReference type="NCBI Taxonomy" id="1819600"/>
    <lineage>
        <taxon>Bacteria</taxon>
        <taxon>Bacillati</taxon>
        <taxon>Actinomycetota</taxon>
        <taxon>Actinomycetes</taxon>
        <taxon>Streptosporangiales</taxon>
        <taxon>Thermomonosporaceae</taxon>
        <taxon>Actinomadura</taxon>
    </lineage>
</organism>
<evidence type="ECO:0000313" key="3">
    <source>
        <dbReference type="Proteomes" id="UP001597083"/>
    </source>
</evidence>
<feature type="region of interest" description="Disordered" evidence="1">
    <location>
        <begin position="1"/>
        <end position="71"/>
    </location>
</feature>
<dbReference type="Proteomes" id="UP001597083">
    <property type="component" value="Unassembled WGS sequence"/>
</dbReference>